<organism evidence="2 3">
    <name type="scientific">Enterococcus diestrammenae</name>
    <dbReference type="NCBI Taxonomy" id="1155073"/>
    <lineage>
        <taxon>Bacteria</taxon>
        <taxon>Bacillati</taxon>
        <taxon>Bacillota</taxon>
        <taxon>Bacilli</taxon>
        <taxon>Lactobacillales</taxon>
        <taxon>Enterococcaceae</taxon>
        <taxon>Enterococcus</taxon>
    </lineage>
</organism>
<dbReference type="PANTHER" id="PTHR38440:SF1">
    <property type="entry name" value="UPF0398 PROTEIN SPR0331"/>
    <property type="match status" value="1"/>
</dbReference>
<name>A0ABV0F4T1_9ENTE</name>
<reference evidence="2" key="1">
    <citation type="submission" date="2016-06" db="EMBL/GenBank/DDBJ databases">
        <authorList>
            <person name="Van Tyne D."/>
        </authorList>
    </citation>
    <scope>NUCLEOTIDE SEQUENCE</scope>
    <source>
        <strain evidence="2">JM9A</strain>
    </source>
</reference>
<dbReference type="Pfam" id="PF06908">
    <property type="entry name" value="YpsA"/>
    <property type="match status" value="1"/>
</dbReference>
<keyword evidence="3" id="KW-1185">Reference proteome</keyword>
<accession>A0ABV0F4T1</accession>
<proteinExistence type="inferred from homology"/>
<evidence type="ECO:0000313" key="2">
    <source>
        <dbReference type="EMBL" id="MEO1782057.1"/>
    </source>
</evidence>
<evidence type="ECO:0000313" key="3">
    <source>
        <dbReference type="Proteomes" id="UP001429357"/>
    </source>
</evidence>
<dbReference type="PANTHER" id="PTHR38440">
    <property type="entry name" value="UPF0398 PROTEIN YPSA"/>
    <property type="match status" value="1"/>
</dbReference>
<dbReference type="Gene3D" id="3.40.50.450">
    <property type="match status" value="1"/>
</dbReference>
<sequence>MDETIKTLVLTGYRSYELGIFQENDPKIEVIKKVVKDRLIAYLENGLEWLLIGGNLGVELWGAQVAYQLRLDYPDFKIGIIFPFLEYGRQWKEKNAALLTEIKAQADFVEATSHQPYENPNQLKNHTQFLLSHSGGALILYDEEFPGKPQWFLKDASHFSEKFPYQIDKITMDDLQNAITDG</sequence>
<dbReference type="InterPro" id="IPR010697">
    <property type="entry name" value="YspA"/>
</dbReference>
<dbReference type="EMBL" id="MAEI02000001">
    <property type="protein sequence ID" value="MEO1782057.1"/>
    <property type="molecule type" value="Genomic_DNA"/>
</dbReference>
<dbReference type="Proteomes" id="UP001429357">
    <property type="component" value="Unassembled WGS sequence"/>
</dbReference>
<comment type="caution">
    <text evidence="2">The sequence shown here is derived from an EMBL/GenBank/DDBJ whole genome shotgun (WGS) entry which is preliminary data.</text>
</comment>
<protein>
    <recommendedName>
        <fullName evidence="1">UPF0398 protein BAU18_001650</fullName>
    </recommendedName>
</protein>
<dbReference type="PIRSF" id="PIRSF021290">
    <property type="entry name" value="DUF1273"/>
    <property type="match status" value="1"/>
</dbReference>
<dbReference type="HAMAP" id="MF_01575">
    <property type="entry name" value="UPF0398"/>
    <property type="match status" value="1"/>
</dbReference>
<comment type="similarity">
    <text evidence="1">Belongs to the UPF0398 family.</text>
</comment>
<evidence type="ECO:0000256" key="1">
    <source>
        <dbReference type="HAMAP-Rule" id="MF_01575"/>
    </source>
</evidence>
<dbReference type="SUPFAM" id="SSF102405">
    <property type="entry name" value="MCP/YpsA-like"/>
    <property type="match status" value="1"/>
</dbReference>
<dbReference type="RefSeq" id="WP_161870431.1">
    <property type="nucleotide sequence ID" value="NZ_MAEI02000001.1"/>
</dbReference>
<gene>
    <name evidence="2" type="ORF">BAU18_001650</name>
</gene>
<dbReference type="NCBIfam" id="NF010181">
    <property type="entry name" value="PRK13660.1"/>
    <property type="match status" value="1"/>
</dbReference>
<reference evidence="2" key="2">
    <citation type="submission" date="2024-02" db="EMBL/GenBank/DDBJ databases">
        <title>The Genome Sequence of Enterococcus diestrammenae JM9A.</title>
        <authorList>
            <person name="Earl A."/>
            <person name="Manson A."/>
            <person name="Gilmore M."/>
            <person name="Sanders J."/>
            <person name="Shea T."/>
            <person name="Howe W."/>
            <person name="Livny J."/>
            <person name="Cuomo C."/>
            <person name="Neafsey D."/>
            <person name="Birren B."/>
        </authorList>
    </citation>
    <scope>NUCLEOTIDE SEQUENCE</scope>
    <source>
        <strain evidence="2">JM9A</strain>
    </source>
</reference>